<sequence length="74" mass="8170">MIGMEDMGLIFEVTDAMGIDRESISVPLGKEDPGAVRLLSNGEIEIVVPESTSTEEWVATLRVELEKLGFEMEE</sequence>
<reference evidence="1" key="1">
    <citation type="submission" date="2023-03" db="EMBL/GenBank/DDBJ databases">
        <authorList>
            <person name="Steffen K."/>
            <person name="Cardenas P."/>
        </authorList>
    </citation>
    <scope>NUCLEOTIDE SEQUENCE</scope>
</reference>
<dbReference type="AlphaFoldDB" id="A0AA35TYN1"/>
<gene>
    <name evidence="1" type="ORF">GBAR_LOCUS30697</name>
</gene>
<name>A0AA35TYN1_GEOBA</name>
<keyword evidence="2" id="KW-1185">Reference proteome</keyword>
<evidence type="ECO:0000313" key="1">
    <source>
        <dbReference type="EMBL" id="CAI8056343.1"/>
    </source>
</evidence>
<organism evidence="1 2">
    <name type="scientific">Geodia barretti</name>
    <name type="common">Barrett's horny sponge</name>
    <dbReference type="NCBI Taxonomy" id="519541"/>
    <lineage>
        <taxon>Eukaryota</taxon>
        <taxon>Metazoa</taxon>
        <taxon>Porifera</taxon>
        <taxon>Demospongiae</taxon>
        <taxon>Heteroscleromorpha</taxon>
        <taxon>Tetractinellida</taxon>
        <taxon>Astrophorina</taxon>
        <taxon>Geodiidae</taxon>
        <taxon>Geodia</taxon>
    </lineage>
</organism>
<comment type="caution">
    <text evidence="1">The sequence shown here is derived from an EMBL/GenBank/DDBJ whole genome shotgun (WGS) entry which is preliminary data.</text>
</comment>
<proteinExistence type="predicted"/>
<evidence type="ECO:0000313" key="2">
    <source>
        <dbReference type="Proteomes" id="UP001174909"/>
    </source>
</evidence>
<accession>A0AA35TYN1</accession>
<protein>
    <submittedName>
        <fullName evidence="1">Uncharacterized protein</fullName>
    </submittedName>
</protein>
<dbReference type="EMBL" id="CASHTH010004349">
    <property type="protein sequence ID" value="CAI8056343.1"/>
    <property type="molecule type" value="Genomic_DNA"/>
</dbReference>
<dbReference type="Proteomes" id="UP001174909">
    <property type="component" value="Unassembled WGS sequence"/>
</dbReference>